<dbReference type="GO" id="GO:0046872">
    <property type="term" value="F:metal ion binding"/>
    <property type="evidence" value="ECO:0007669"/>
    <property type="project" value="UniProtKB-KW"/>
</dbReference>
<dbReference type="InterPro" id="IPR005135">
    <property type="entry name" value="Endo/exonuclease/phosphatase"/>
</dbReference>
<dbReference type="Pfam" id="PF03372">
    <property type="entry name" value="Exo_endo_phos"/>
    <property type="match status" value="1"/>
</dbReference>
<evidence type="ECO:0000256" key="1">
    <source>
        <dbReference type="ARBA" id="ARBA00007092"/>
    </source>
</evidence>
<accession>A0AAD8N3M5</accession>
<evidence type="ECO:0000256" key="4">
    <source>
        <dbReference type="ARBA" id="ARBA00022842"/>
    </source>
</evidence>
<comment type="caution">
    <text evidence="8">The sequence shown here is derived from an EMBL/GenBank/DDBJ whole genome shotgun (WGS) entry which is preliminary data.</text>
</comment>
<dbReference type="GO" id="GO:0005634">
    <property type="term" value="C:nucleus"/>
    <property type="evidence" value="ECO:0007669"/>
    <property type="project" value="TreeGrafter"/>
</dbReference>
<dbReference type="AlphaFoldDB" id="A0AAD8N3M5"/>
<dbReference type="InterPro" id="IPR004808">
    <property type="entry name" value="AP_endonuc_1"/>
</dbReference>
<evidence type="ECO:0000256" key="5">
    <source>
        <dbReference type="PIRSR" id="PIRSR604808-2"/>
    </source>
</evidence>
<dbReference type="PANTHER" id="PTHR22748:SF11">
    <property type="entry name" value="OS07G0184032 PROTEIN"/>
    <property type="match status" value="1"/>
</dbReference>
<feature type="binding site" evidence="5">
    <location>
        <position position="145"/>
    </location>
    <ligand>
        <name>Mg(2+)</name>
        <dbReference type="ChEBI" id="CHEBI:18420"/>
        <label>1</label>
    </ligand>
</feature>
<feature type="binding site" evidence="5">
    <location>
        <position position="39"/>
    </location>
    <ligand>
        <name>Mg(2+)</name>
        <dbReference type="ChEBI" id="CHEBI:18420"/>
        <label>1</label>
    </ligand>
</feature>
<keyword evidence="4 5" id="KW-0460">Magnesium</keyword>
<dbReference type="GO" id="GO:0003906">
    <property type="term" value="F:DNA-(apurinic or apyrimidinic site) endonuclease activity"/>
    <property type="evidence" value="ECO:0007669"/>
    <property type="project" value="TreeGrafter"/>
</dbReference>
<gene>
    <name evidence="8" type="ORF">POM88_013813</name>
</gene>
<feature type="binding site" evidence="5">
    <location>
        <position position="10"/>
    </location>
    <ligand>
        <name>Mg(2+)</name>
        <dbReference type="ChEBI" id="CHEBI:18420"/>
        <label>1</label>
    </ligand>
</feature>
<dbReference type="InterPro" id="IPR036691">
    <property type="entry name" value="Endo/exonu/phosph_ase_sf"/>
</dbReference>
<organism evidence="8 9">
    <name type="scientific">Heracleum sosnowskyi</name>
    <dbReference type="NCBI Taxonomy" id="360622"/>
    <lineage>
        <taxon>Eukaryota</taxon>
        <taxon>Viridiplantae</taxon>
        <taxon>Streptophyta</taxon>
        <taxon>Embryophyta</taxon>
        <taxon>Tracheophyta</taxon>
        <taxon>Spermatophyta</taxon>
        <taxon>Magnoliopsida</taxon>
        <taxon>eudicotyledons</taxon>
        <taxon>Gunneridae</taxon>
        <taxon>Pentapetalae</taxon>
        <taxon>asterids</taxon>
        <taxon>campanulids</taxon>
        <taxon>Apiales</taxon>
        <taxon>Apiaceae</taxon>
        <taxon>Apioideae</taxon>
        <taxon>apioid superclade</taxon>
        <taxon>Tordylieae</taxon>
        <taxon>Tordyliinae</taxon>
        <taxon>Heracleum</taxon>
    </lineage>
</organism>
<dbReference type="GO" id="GO:0006284">
    <property type="term" value="P:base-excision repair"/>
    <property type="evidence" value="ECO:0007669"/>
    <property type="project" value="TreeGrafter"/>
</dbReference>
<evidence type="ECO:0000313" key="9">
    <source>
        <dbReference type="Proteomes" id="UP001237642"/>
    </source>
</evidence>
<keyword evidence="2 5" id="KW-0479">Metal-binding</keyword>
<dbReference type="SUPFAM" id="SSF56219">
    <property type="entry name" value="DNase I-like"/>
    <property type="match status" value="1"/>
</dbReference>
<feature type="site" description="Transition state stabilizer" evidence="6">
    <location>
        <position position="147"/>
    </location>
</feature>
<evidence type="ECO:0000256" key="6">
    <source>
        <dbReference type="PIRSR" id="PIRSR604808-3"/>
    </source>
</evidence>
<dbReference type="GO" id="GO:0008311">
    <property type="term" value="F:double-stranded DNA 3'-5' DNA exonuclease activity"/>
    <property type="evidence" value="ECO:0007669"/>
    <property type="project" value="TreeGrafter"/>
</dbReference>
<dbReference type="PANTHER" id="PTHR22748">
    <property type="entry name" value="AP ENDONUCLEASE"/>
    <property type="match status" value="1"/>
</dbReference>
<comment type="cofactor">
    <cofactor evidence="5">
        <name>Mg(2+)</name>
        <dbReference type="ChEBI" id="CHEBI:18420"/>
    </cofactor>
    <cofactor evidence="5">
        <name>Mn(2+)</name>
        <dbReference type="ChEBI" id="CHEBI:29035"/>
    </cofactor>
    <text evidence="5">Probably binds two magnesium or manganese ions per subunit.</text>
</comment>
<evidence type="ECO:0000256" key="3">
    <source>
        <dbReference type="ARBA" id="ARBA00022801"/>
    </source>
</evidence>
<reference evidence="8" key="2">
    <citation type="submission" date="2023-05" db="EMBL/GenBank/DDBJ databases">
        <authorList>
            <person name="Schelkunov M.I."/>
        </authorList>
    </citation>
    <scope>NUCLEOTIDE SEQUENCE</scope>
    <source>
        <strain evidence="8">Hsosn_3</strain>
        <tissue evidence="8">Leaf</tissue>
    </source>
</reference>
<dbReference type="Gene3D" id="3.60.10.10">
    <property type="entry name" value="Endonuclease/exonuclease/phosphatase"/>
    <property type="match status" value="1"/>
</dbReference>
<feature type="site" description="Important for catalytic activity" evidence="6">
    <location>
        <position position="200"/>
    </location>
</feature>
<name>A0AAD8N3M5_9APIA</name>
<evidence type="ECO:0000259" key="7">
    <source>
        <dbReference type="Pfam" id="PF03372"/>
    </source>
</evidence>
<keyword evidence="5" id="KW-0464">Manganese</keyword>
<protein>
    <recommendedName>
        <fullName evidence="7">Endonuclease/exonuclease/phosphatase domain-containing protein</fullName>
    </recommendedName>
</protein>
<evidence type="ECO:0000313" key="8">
    <source>
        <dbReference type="EMBL" id="KAK1394757.1"/>
    </source>
</evidence>
<keyword evidence="9" id="KW-1185">Reference proteome</keyword>
<feature type="domain" description="Endonuclease/exonuclease/phosphatase" evidence="7">
    <location>
        <begin position="7"/>
        <end position="205"/>
    </location>
</feature>
<comment type="similarity">
    <text evidence="1">Belongs to the DNA repair enzymes AP/ExoA family.</text>
</comment>
<proteinExistence type="inferred from homology"/>
<reference evidence="8" key="1">
    <citation type="submission" date="2023-02" db="EMBL/GenBank/DDBJ databases">
        <title>Genome of toxic invasive species Heracleum sosnowskyi carries increased number of genes despite the absence of recent whole-genome duplications.</title>
        <authorList>
            <person name="Schelkunov M."/>
            <person name="Shtratnikova V."/>
            <person name="Makarenko M."/>
            <person name="Klepikova A."/>
            <person name="Omelchenko D."/>
            <person name="Novikova G."/>
            <person name="Obukhova E."/>
            <person name="Bogdanov V."/>
            <person name="Penin A."/>
            <person name="Logacheva M."/>
        </authorList>
    </citation>
    <scope>NUCLEOTIDE SEQUENCE</scope>
    <source>
        <strain evidence="8">Hsosn_3</strain>
        <tissue evidence="8">Leaf</tissue>
    </source>
</reference>
<dbReference type="GO" id="GO:0008081">
    <property type="term" value="F:phosphoric diester hydrolase activity"/>
    <property type="evidence" value="ECO:0007669"/>
    <property type="project" value="TreeGrafter"/>
</dbReference>
<feature type="binding site" evidence="5">
    <location>
        <position position="147"/>
    </location>
    <ligand>
        <name>Mg(2+)</name>
        <dbReference type="ChEBI" id="CHEBI:18420"/>
        <label>1</label>
    </ligand>
</feature>
<dbReference type="EMBL" id="JAUIZM010000003">
    <property type="protein sequence ID" value="KAK1394757.1"/>
    <property type="molecule type" value="Genomic_DNA"/>
</dbReference>
<sequence>MDKLKLISWNIRGINNKKSQGDLKILVSKHSVNILCVQETKIGNLSGEDLIFIWGRDSVGVECQEAEGMSGGLATMWDSSLFNKIDVTKEARWLWVTLDEKSSLKKVHCVNIYAPHNRRARREFFGGLRGMILSRNQEKIIICGDFNSIRSQEERTNCQYRKEDVVDLNNFITTCNLINHNIVNGKFTWIGPGNKRSRLDRILTNCSWDLNNEWELFKIFTLPKKDLLWKRSLGEWDKELTEEIYEIIQRVCSDKEDVVSWKFNNKEFSTKEGYKELTKGIGEVESR</sequence>
<keyword evidence="3" id="KW-0378">Hydrolase</keyword>
<evidence type="ECO:0000256" key="2">
    <source>
        <dbReference type="ARBA" id="ARBA00022723"/>
    </source>
</evidence>
<dbReference type="Proteomes" id="UP001237642">
    <property type="component" value="Unassembled WGS sequence"/>
</dbReference>